<dbReference type="Proteomes" id="UP000092600">
    <property type="component" value="Unassembled WGS sequence"/>
</dbReference>
<proteinExistence type="predicted"/>
<evidence type="ECO:0000313" key="1">
    <source>
        <dbReference type="EMBL" id="OAY86040.1"/>
    </source>
</evidence>
<reference evidence="1 2" key="1">
    <citation type="journal article" date="2016" name="DNA Res.">
        <title>The draft genome of MD-2 pineapple using hybrid error correction of long reads.</title>
        <authorList>
            <person name="Redwan R.M."/>
            <person name="Saidin A."/>
            <person name="Kumar S.V."/>
        </authorList>
    </citation>
    <scope>NUCLEOTIDE SEQUENCE [LARGE SCALE GENOMIC DNA]</scope>
    <source>
        <strain evidence="2">cv. MD2</strain>
        <tissue evidence="1">Leaf</tissue>
    </source>
</reference>
<protein>
    <submittedName>
        <fullName evidence="1">Uncharacterized protein</fullName>
    </submittedName>
</protein>
<gene>
    <name evidence="1" type="ORF">ACMD2_18710</name>
</gene>
<dbReference type="EMBL" id="LSRQ01000015">
    <property type="protein sequence ID" value="OAY86040.1"/>
    <property type="molecule type" value="Genomic_DNA"/>
</dbReference>
<dbReference type="AlphaFoldDB" id="A0A199WAY2"/>
<evidence type="ECO:0000313" key="2">
    <source>
        <dbReference type="Proteomes" id="UP000092600"/>
    </source>
</evidence>
<sequence>MARKKVGVGQKGDLLEEGININEEVKDPDVGSHVRGVDEDMNMMSFHIDVDATEEILGNLHHLPFLRRRVHRHRQNGLSQLLLVSGSSFPPLAIGKLRA</sequence>
<accession>A0A199WAY2</accession>
<name>A0A199WAY2_ANACO</name>
<comment type="caution">
    <text evidence="1">The sequence shown here is derived from an EMBL/GenBank/DDBJ whole genome shotgun (WGS) entry which is preliminary data.</text>
</comment>
<organism evidence="1 2">
    <name type="scientific">Ananas comosus</name>
    <name type="common">Pineapple</name>
    <name type="synonym">Ananas ananas</name>
    <dbReference type="NCBI Taxonomy" id="4615"/>
    <lineage>
        <taxon>Eukaryota</taxon>
        <taxon>Viridiplantae</taxon>
        <taxon>Streptophyta</taxon>
        <taxon>Embryophyta</taxon>
        <taxon>Tracheophyta</taxon>
        <taxon>Spermatophyta</taxon>
        <taxon>Magnoliopsida</taxon>
        <taxon>Liliopsida</taxon>
        <taxon>Poales</taxon>
        <taxon>Bromeliaceae</taxon>
        <taxon>Bromelioideae</taxon>
        <taxon>Ananas</taxon>
    </lineage>
</organism>